<reference evidence="2" key="1">
    <citation type="submission" date="2017-04" db="EMBL/GenBank/DDBJ databases">
        <title>Function of individual gut microbiota members based on whole genome sequencing of pure cultures obtained from chicken caecum.</title>
        <authorList>
            <person name="Medvecky M."/>
            <person name="Cejkova D."/>
            <person name="Polansky O."/>
            <person name="Karasova D."/>
            <person name="Kubasova T."/>
            <person name="Cizek A."/>
            <person name="Rychlik I."/>
        </authorList>
    </citation>
    <scope>NUCLEOTIDE SEQUENCE [LARGE SCALE GENOMIC DNA]</scope>
    <source>
        <strain evidence="2">An90</strain>
    </source>
</reference>
<dbReference type="EMBL" id="NFHB01000003">
    <property type="protein sequence ID" value="OUN03965.1"/>
    <property type="molecule type" value="Genomic_DNA"/>
</dbReference>
<dbReference type="RefSeq" id="WP_087401769.1">
    <property type="nucleotide sequence ID" value="NZ_NFHB01000003.1"/>
</dbReference>
<evidence type="ECO:0000313" key="1">
    <source>
        <dbReference type="EMBL" id="OUN03965.1"/>
    </source>
</evidence>
<comment type="caution">
    <text evidence="1">The sequence shown here is derived from an EMBL/GenBank/DDBJ whole genome shotgun (WGS) entry which is preliminary data.</text>
</comment>
<organism evidence="1 2">
    <name type="scientific">Alistipes onderdonkii</name>
    <dbReference type="NCBI Taxonomy" id="328813"/>
    <lineage>
        <taxon>Bacteria</taxon>
        <taxon>Pseudomonadati</taxon>
        <taxon>Bacteroidota</taxon>
        <taxon>Bacteroidia</taxon>
        <taxon>Bacteroidales</taxon>
        <taxon>Rikenellaceae</taxon>
        <taxon>Alistipes</taxon>
    </lineage>
</organism>
<dbReference type="Proteomes" id="UP000195772">
    <property type="component" value="Unassembled WGS sequence"/>
</dbReference>
<proteinExistence type="predicted"/>
<evidence type="ECO:0000313" key="2">
    <source>
        <dbReference type="Proteomes" id="UP000195772"/>
    </source>
</evidence>
<accession>A0A1Y3QY01</accession>
<dbReference type="InterPro" id="IPR021823">
    <property type="entry name" value="DUF3408"/>
</dbReference>
<dbReference type="Pfam" id="PF11888">
    <property type="entry name" value="DUF3408"/>
    <property type="match status" value="1"/>
</dbReference>
<dbReference type="AlphaFoldDB" id="A0A1Y3QY01"/>
<name>A0A1Y3QY01_9BACT</name>
<protein>
    <submittedName>
        <fullName evidence="1">Conjugal transfer protein TraB</fullName>
    </submittedName>
</protein>
<sequence length="88" mass="10682">MIWKRWNKQASKRNYRLRYLKRADTVARRGKLVYVRQEYHERIRRIARVIGGDDVTLFSYIDNVLAEHFSANKEVISALYDEHNRPIF</sequence>
<gene>
    <name evidence="1" type="ORF">B5G41_05750</name>
</gene>
<dbReference type="OrthoDB" id="949719at2"/>